<protein>
    <submittedName>
        <fullName evidence="1">Uncharacterized protein</fullName>
    </submittedName>
</protein>
<name>A0A8S3UIP6_MYTED</name>
<comment type="caution">
    <text evidence="1">The sequence shown here is derived from an EMBL/GenBank/DDBJ whole genome shotgun (WGS) entry which is preliminary data.</text>
</comment>
<dbReference type="AlphaFoldDB" id="A0A8S3UIP6"/>
<evidence type="ECO:0000313" key="1">
    <source>
        <dbReference type="EMBL" id="CAG2246002.1"/>
    </source>
</evidence>
<accession>A0A8S3UIP6</accession>
<keyword evidence="2" id="KW-1185">Reference proteome</keyword>
<evidence type="ECO:0000313" key="2">
    <source>
        <dbReference type="Proteomes" id="UP000683360"/>
    </source>
</evidence>
<organism evidence="1 2">
    <name type="scientific">Mytilus edulis</name>
    <name type="common">Blue mussel</name>
    <dbReference type="NCBI Taxonomy" id="6550"/>
    <lineage>
        <taxon>Eukaryota</taxon>
        <taxon>Metazoa</taxon>
        <taxon>Spiralia</taxon>
        <taxon>Lophotrochozoa</taxon>
        <taxon>Mollusca</taxon>
        <taxon>Bivalvia</taxon>
        <taxon>Autobranchia</taxon>
        <taxon>Pteriomorphia</taxon>
        <taxon>Mytilida</taxon>
        <taxon>Mytiloidea</taxon>
        <taxon>Mytilidae</taxon>
        <taxon>Mytilinae</taxon>
        <taxon>Mytilus</taxon>
    </lineage>
</organism>
<gene>
    <name evidence="1" type="ORF">MEDL_57995</name>
</gene>
<dbReference type="Proteomes" id="UP000683360">
    <property type="component" value="Unassembled WGS sequence"/>
</dbReference>
<sequence length="175" mass="19846">MPAVIGILLDLSKSMKETVYEKLDTNDRSRSRSIFKVIDELLIKENVLPENKIFALGFGAQCGFHTIDIIGSIQKFYEKYANSFLTYSAKAEKLYVKLETAGAHSIRTLLPEETLEENIPFYLLSIILDALETDEKLSKKLVARLPDIFTATSVNGLVLRIVHYYLNSRRATLNL</sequence>
<dbReference type="EMBL" id="CAJPWZ010002816">
    <property type="protein sequence ID" value="CAG2246002.1"/>
    <property type="molecule type" value="Genomic_DNA"/>
</dbReference>
<proteinExistence type="predicted"/>
<reference evidence="1" key="1">
    <citation type="submission" date="2021-03" db="EMBL/GenBank/DDBJ databases">
        <authorList>
            <person name="Bekaert M."/>
        </authorList>
    </citation>
    <scope>NUCLEOTIDE SEQUENCE</scope>
</reference>